<dbReference type="RefSeq" id="WP_377682734.1">
    <property type="nucleotide sequence ID" value="NZ_JBHMDZ010000001.1"/>
</dbReference>
<reference evidence="4" key="1">
    <citation type="journal article" date="2019" name="Int. J. Syst. Evol. Microbiol.">
        <title>The Global Catalogue of Microorganisms (GCM) 10K type strain sequencing project: providing services to taxonomists for standard genome sequencing and annotation.</title>
        <authorList>
            <consortium name="The Broad Institute Genomics Platform"/>
            <consortium name="The Broad Institute Genome Sequencing Center for Infectious Disease"/>
            <person name="Wu L."/>
            <person name="Ma J."/>
        </authorList>
    </citation>
    <scope>NUCLEOTIDE SEQUENCE [LARGE SCALE GENOMIC DNA]</scope>
    <source>
        <strain evidence="4">CECT 8482</strain>
    </source>
</reference>
<dbReference type="Proteomes" id="UP001243846">
    <property type="component" value="Unassembled WGS sequence"/>
</dbReference>
<evidence type="ECO:0000313" key="3">
    <source>
        <dbReference type="EMBL" id="MDN3712461.1"/>
    </source>
</evidence>
<sequence>MRKHILPALGGSLLLLAGAQAAILALGSGRLTAFAAPAELLKGCDDVPEAVVLAQTLQERSLRIERYLQDIESKKAEVAAAEAELTQRLAEIKKSKEFSKNNATDASKGVTEDVDRLIAVYDQMKPDQAATVLSNLPPEFAAEILMRVQPENGARIIASVDPAQAAVLTTYMGARRAREK</sequence>
<evidence type="ECO:0000256" key="1">
    <source>
        <dbReference type="SAM" id="Coils"/>
    </source>
</evidence>
<dbReference type="InterPro" id="IPR006668">
    <property type="entry name" value="Mg_transptr_MgtE_intracell_dom"/>
</dbReference>
<feature type="domain" description="Magnesium transporter MgtE intracellular" evidence="2">
    <location>
        <begin position="117"/>
        <end position="173"/>
    </location>
</feature>
<accession>A0ABT8D978</accession>
<dbReference type="EMBL" id="JAUFRC010000001">
    <property type="protein sequence ID" value="MDN3712461.1"/>
    <property type="molecule type" value="Genomic_DNA"/>
</dbReference>
<dbReference type="Pfam" id="PF03448">
    <property type="entry name" value="MgtE_N"/>
    <property type="match status" value="1"/>
</dbReference>
<evidence type="ECO:0000259" key="2">
    <source>
        <dbReference type="Pfam" id="PF03448"/>
    </source>
</evidence>
<proteinExistence type="predicted"/>
<keyword evidence="1" id="KW-0175">Coiled coil</keyword>
<name>A0ABT8D978_9RHOB</name>
<dbReference type="Gene3D" id="1.10.220.30">
    <property type="match status" value="1"/>
</dbReference>
<comment type="caution">
    <text evidence="3">The sequence shown here is derived from an EMBL/GenBank/DDBJ whole genome shotgun (WGS) entry which is preliminary data.</text>
</comment>
<feature type="coiled-coil region" evidence="1">
    <location>
        <begin position="64"/>
        <end position="91"/>
    </location>
</feature>
<protein>
    <recommendedName>
        <fullName evidence="2">Magnesium transporter MgtE intracellular domain-containing protein</fullName>
    </recommendedName>
</protein>
<keyword evidence="4" id="KW-1185">Reference proteome</keyword>
<gene>
    <name evidence="3" type="ORF">QWZ10_13165</name>
</gene>
<dbReference type="SUPFAM" id="SSF158791">
    <property type="entry name" value="MgtE N-terminal domain-like"/>
    <property type="match status" value="1"/>
</dbReference>
<evidence type="ECO:0000313" key="4">
    <source>
        <dbReference type="Proteomes" id="UP001243846"/>
    </source>
</evidence>
<organism evidence="3 4">
    <name type="scientific">Paracoccus cavernae</name>
    <dbReference type="NCBI Taxonomy" id="1571207"/>
    <lineage>
        <taxon>Bacteria</taxon>
        <taxon>Pseudomonadati</taxon>
        <taxon>Pseudomonadota</taxon>
        <taxon>Alphaproteobacteria</taxon>
        <taxon>Rhodobacterales</taxon>
        <taxon>Paracoccaceae</taxon>
        <taxon>Paracoccus</taxon>
    </lineage>
</organism>